<reference evidence="4" key="2">
    <citation type="submission" date="2020-05" db="UniProtKB">
        <authorList>
            <consortium name="EnsemblMetazoa"/>
        </authorList>
    </citation>
    <scope>IDENTIFICATION</scope>
    <source>
        <strain evidence="4">Indian</strain>
    </source>
</reference>
<accession>A0A182Y653</accession>
<dbReference type="OMA" id="RVAMYDV"/>
<dbReference type="GO" id="GO:0004865">
    <property type="term" value="F:protein serine/threonine phosphatase inhibitor activity"/>
    <property type="evidence" value="ECO:0007669"/>
    <property type="project" value="InterPro"/>
</dbReference>
<reference evidence="5" key="1">
    <citation type="journal article" date="2014" name="Genome Biol.">
        <title>Genome analysis of a major urban malaria vector mosquito, Anopheles stephensi.</title>
        <authorList>
            <person name="Jiang X."/>
            <person name="Peery A."/>
            <person name="Hall A.B."/>
            <person name="Sharma A."/>
            <person name="Chen X.G."/>
            <person name="Waterhouse R.M."/>
            <person name="Komissarov A."/>
            <person name="Riehle M.M."/>
            <person name="Shouche Y."/>
            <person name="Sharakhova M.V."/>
            <person name="Lawson D."/>
            <person name="Pakpour N."/>
            <person name="Arensburger P."/>
            <person name="Davidson V.L."/>
            <person name="Eiglmeier K."/>
            <person name="Emrich S."/>
            <person name="George P."/>
            <person name="Kennedy R.C."/>
            <person name="Mane S.P."/>
            <person name="Maslen G."/>
            <person name="Oringanje C."/>
            <person name="Qi Y."/>
            <person name="Settlage R."/>
            <person name="Tojo M."/>
            <person name="Tubio J.M."/>
            <person name="Unger M.F."/>
            <person name="Wang B."/>
            <person name="Vernick K.D."/>
            <person name="Ribeiro J.M."/>
            <person name="James A.A."/>
            <person name="Michel K."/>
            <person name="Riehle M.A."/>
            <person name="Luckhart S."/>
            <person name="Sharakhov I.V."/>
            <person name="Tu Z."/>
        </authorList>
    </citation>
    <scope>NUCLEOTIDE SEQUENCE [LARGE SCALE GENOMIC DNA]</scope>
    <source>
        <strain evidence="5">Indian</strain>
    </source>
</reference>
<dbReference type="PANTHER" id="PTHR48207:SF3">
    <property type="entry name" value="SUCCINATE--HYDROXYMETHYLGLUTARATE COA-TRANSFERASE"/>
    <property type="match status" value="1"/>
</dbReference>
<dbReference type="Gene3D" id="3.40.50.10540">
    <property type="entry name" value="Crotonobetainyl-coa:carnitine coa-transferase, domain 1"/>
    <property type="match status" value="1"/>
</dbReference>
<protein>
    <submittedName>
        <fullName evidence="4">Uncharacterized protein</fullName>
    </submittedName>
</protein>
<dbReference type="VEuPathDB" id="VectorBase:ASTEI20_045455"/>
<dbReference type="Proteomes" id="UP000076408">
    <property type="component" value="Unassembled WGS sequence"/>
</dbReference>
<feature type="region of interest" description="Disordered" evidence="3">
    <location>
        <begin position="503"/>
        <end position="557"/>
    </location>
</feature>
<dbReference type="InterPro" id="IPR050483">
    <property type="entry name" value="CoA-transferase_III_domain"/>
</dbReference>
<keyword evidence="5" id="KW-1185">Reference proteome</keyword>
<dbReference type="STRING" id="30069.A0A182Y653"/>
<dbReference type="InterPro" id="IPR011107">
    <property type="entry name" value="PPI_Ypi1"/>
</dbReference>
<dbReference type="InterPro" id="IPR003673">
    <property type="entry name" value="CoA-Trfase_fam_III"/>
</dbReference>
<evidence type="ECO:0000313" key="5">
    <source>
        <dbReference type="Proteomes" id="UP000076408"/>
    </source>
</evidence>
<evidence type="ECO:0000313" key="4">
    <source>
        <dbReference type="EnsemblMetazoa" id="ASTEI03939-PA"/>
    </source>
</evidence>
<dbReference type="VEuPathDB" id="VectorBase:ASTE003171"/>
<evidence type="ECO:0000256" key="3">
    <source>
        <dbReference type="SAM" id="MobiDB-lite"/>
    </source>
</evidence>
<dbReference type="InterPro" id="IPR023606">
    <property type="entry name" value="CoA-Trfase_III_dom_1_sf"/>
</dbReference>
<dbReference type="EnsemblMetazoa" id="ASTEI03939-RA">
    <property type="protein sequence ID" value="ASTEI03939-PA"/>
    <property type="gene ID" value="ASTEI03939"/>
</dbReference>
<organism evidence="4 5">
    <name type="scientific">Anopheles stephensi</name>
    <name type="common">Indo-Pakistan malaria mosquito</name>
    <dbReference type="NCBI Taxonomy" id="30069"/>
    <lineage>
        <taxon>Eukaryota</taxon>
        <taxon>Metazoa</taxon>
        <taxon>Ecdysozoa</taxon>
        <taxon>Arthropoda</taxon>
        <taxon>Hexapoda</taxon>
        <taxon>Insecta</taxon>
        <taxon>Pterygota</taxon>
        <taxon>Neoptera</taxon>
        <taxon>Endopterygota</taxon>
        <taxon>Diptera</taxon>
        <taxon>Nematocera</taxon>
        <taxon>Culicoidea</taxon>
        <taxon>Culicidae</taxon>
        <taxon>Anophelinae</taxon>
        <taxon>Anopheles</taxon>
    </lineage>
</organism>
<dbReference type="Gene3D" id="3.30.1540.10">
    <property type="entry name" value="formyl-coa transferase, domain 3"/>
    <property type="match status" value="1"/>
</dbReference>
<comment type="similarity">
    <text evidence="1">Belongs to the CoA-transferase III family.</text>
</comment>
<feature type="compositionally biased region" description="Acidic residues" evidence="3">
    <location>
        <begin position="520"/>
        <end position="535"/>
    </location>
</feature>
<dbReference type="InterPro" id="IPR044855">
    <property type="entry name" value="CoA-Trfase_III_dom3_sf"/>
</dbReference>
<keyword evidence="2" id="KW-0808">Transferase</keyword>
<dbReference type="PANTHER" id="PTHR48207">
    <property type="entry name" value="SUCCINATE--HYDROXYMETHYLGLUTARATE COA-TRANSFERASE"/>
    <property type="match status" value="1"/>
</dbReference>
<sequence>MLLKGLCSSVVNYGIRRGAHYSTATGRESDKQFPLEGIRILDLTRIVAGPYCTMVLGDLGAEVYKIERPFEGDESRKWGPPFMRNSKDSVYFMAANRNKKSVCVNLKTGREVIYELAKKCDVLVENYVPGKLDSLGLGYDTLKSIAPSLVYCSITGFGSEGPYRTKPGYDVIAASMGGLLHITGSENGPPAKVGIAITDIATGLYAHGAILAALLQRHRTGRGQKIDVNLFSTQVACLINVASNYLNAGKEAKRWGTAHESIVPYEAFATKTGYITLGCGSDAQFVSLCRLLGVAELALDDRFANNQTRVVHRKELIAILSDILQRKSSSEWMEIFESASFPVGPINSMKEVFEDRHLRAIGMVKTLPHPTAGEVKLVGPPVVYGEAKNEITSIPPQLGQHTDEVLRSLLGYGDTEMEHLPCNARKKLNAFMNAFQEPPVLRLRLQKPRNSKKVQWTNGTVDNEHMNKKKSKCCCIYVKPRAFGESSSESEDECEHCFGHVELKKKNQKVPPMPAKRDGDDNDDDGDGNNSDDIDGASIGPAGSSRSSESSSVPSGE</sequence>
<evidence type="ECO:0000256" key="2">
    <source>
        <dbReference type="ARBA" id="ARBA00022679"/>
    </source>
</evidence>
<dbReference type="AlphaFoldDB" id="A0A182Y653"/>
<dbReference type="Pfam" id="PF07491">
    <property type="entry name" value="PPI_Ypi1"/>
    <property type="match status" value="1"/>
</dbReference>
<name>A0A182Y653_ANOST</name>
<dbReference type="VEuPathDB" id="VectorBase:ASTEI03939"/>
<proteinExistence type="inferred from homology"/>
<evidence type="ECO:0000256" key="1">
    <source>
        <dbReference type="ARBA" id="ARBA00008383"/>
    </source>
</evidence>
<dbReference type="FunFam" id="3.40.50.10540:FF:000005">
    <property type="entry name" value="succinate--hydroxymethylglutarate CoA-transferase isoform X1"/>
    <property type="match status" value="1"/>
</dbReference>
<dbReference type="GO" id="GO:0047369">
    <property type="term" value="F:succinate-hydroxymethylglutarate CoA-transferase activity"/>
    <property type="evidence" value="ECO:0007669"/>
    <property type="project" value="TreeGrafter"/>
</dbReference>
<dbReference type="VEuPathDB" id="VectorBase:ASTEI20_043514"/>
<feature type="compositionally biased region" description="Low complexity" evidence="3">
    <location>
        <begin position="536"/>
        <end position="557"/>
    </location>
</feature>
<dbReference type="SUPFAM" id="SSF89796">
    <property type="entry name" value="CoA-transferase family III (CaiB/BaiF)"/>
    <property type="match status" value="1"/>
</dbReference>
<dbReference type="GO" id="GO:0005739">
    <property type="term" value="C:mitochondrion"/>
    <property type="evidence" value="ECO:0007669"/>
    <property type="project" value="TreeGrafter"/>
</dbReference>
<dbReference type="Pfam" id="PF02515">
    <property type="entry name" value="CoA_transf_3"/>
    <property type="match status" value="1"/>
</dbReference>